<reference evidence="2" key="1">
    <citation type="journal article" date="2008" name="PLoS ONE">
        <title>Survival in nuclear waste, extreme resistance, and potential applications gleaned from the genome sequence of Kineococcus radiotolerans SRS30216.</title>
        <authorList>
            <person name="Bagwell C.E."/>
            <person name="Bhat S."/>
            <person name="Hawkins G.M."/>
            <person name="Smith B.W."/>
            <person name="Biswas T."/>
            <person name="Hoover T.R."/>
            <person name="Saunders E."/>
            <person name="Han C.S."/>
            <person name="Tsodikov O.V."/>
            <person name="Shimkets L.J."/>
        </authorList>
    </citation>
    <scope>NUCLEOTIDE SEQUENCE [LARGE SCALE GENOMIC DNA]</scope>
    <source>
        <strain evidence="2">ATCC BAA-149 / DSM 14245 / SRS30216</strain>
    </source>
</reference>
<gene>
    <name evidence="1" type="ordered locus">Krad_4147</name>
</gene>
<dbReference type="PROSITE" id="PS51257">
    <property type="entry name" value="PROKAR_LIPOPROTEIN"/>
    <property type="match status" value="1"/>
</dbReference>
<sequence>MELHRRNVLGLGGLAALATALTPALSGCSSTLPEADVTAAGFGEDATGTVRLWCRAATVVGVRQVVDAFNASQDEVTVEVTPVLDGQYVTKLATAIRGGNVPDIVDIDDINSMLFIYRDSFTDLTPLVEQLDFADRLNPGQLGLATRDGRNYGVPYIADNSALFYNTELFERAGLDPVEHTRDLPGMLEAARAIGALGDGTYGWSIDGNAAGILGFVVQPHIWAADAPNVVGEVGEQRGSMADNDAVRRTFEFYRTMWAEKLLPQANFSGDGARWGADFRDGTVGMFPSNFSVAVLNASEEMQAKTGVVLLPGPDGGRATFAGGDNLCIPRGAPNASGAWRFARFALDLPQQQNLPAGGYIPVRSDAATPEYREKYPLAVAPLDGIEGAYAPTTLAYNLLFNQQDSPWIAAFRRAVFDGDLDGALTQGQKDFDRILEQAQL</sequence>
<proteinExistence type="predicted"/>
<dbReference type="AlphaFoldDB" id="A6WFM1"/>
<dbReference type="Gene3D" id="3.40.190.10">
    <property type="entry name" value="Periplasmic binding protein-like II"/>
    <property type="match status" value="1"/>
</dbReference>
<dbReference type="InterPro" id="IPR006311">
    <property type="entry name" value="TAT_signal"/>
</dbReference>
<dbReference type="RefSeq" id="WP_012086098.1">
    <property type="nucleotide sequence ID" value="NC_009664.2"/>
</dbReference>
<dbReference type="PANTHER" id="PTHR43649">
    <property type="entry name" value="ARABINOSE-BINDING PROTEIN-RELATED"/>
    <property type="match status" value="1"/>
</dbReference>
<dbReference type="PANTHER" id="PTHR43649:SF12">
    <property type="entry name" value="DIACETYLCHITOBIOSE BINDING PROTEIN DASA"/>
    <property type="match status" value="1"/>
</dbReference>
<accession>A6WFM1</accession>
<evidence type="ECO:0000313" key="2">
    <source>
        <dbReference type="Proteomes" id="UP000001116"/>
    </source>
</evidence>
<evidence type="ECO:0000313" key="1">
    <source>
        <dbReference type="EMBL" id="ABS05610.1"/>
    </source>
</evidence>
<dbReference type="HOGENOM" id="CLU_031285_10_1_11"/>
<dbReference type="Pfam" id="PF13416">
    <property type="entry name" value="SBP_bac_8"/>
    <property type="match status" value="1"/>
</dbReference>
<dbReference type="InterPro" id="IPR050490">
    <property type="entry name" value="Bact_solute-bd_prot1"/>
</dbReference>
<dbReference type="CDD" id="cd13585">
    <property type="entry name" value="PBP2_TMBP_like"/>
    <property type="match status" value="1"/>
</dbReference>
<dbReference type="EMBL" id="CP000750">
    <property type="protein sequence ID" value="ABS05610.1"/>
    <property type="molecule type" value="Genomic_DNA"/>
</dbReference>
<protein>
    <submittedName>
        <fullName evidence="1">Extracellular solute-binding protein family 1</fullName>
    </submittedName>
</protein>
<dbReference type="InterPro" id="IPR006059">
    <property type="entry name" value="SBP"/>
</dbReference>
<organism evidence="1 2">
    <name type="scientific">Kineococcus radiotolerans (strain ATCC BAA-149 / DSM 14245 / SRS30216)</name>
    <dbReference type="NCBI Taxonomy" id="266940"/>
    <lineage>
        <taxon>Bacteria</taxon>
        <taxon>Bacillati</taxon>
        <taxon>Actinomycetota</taxon>
        <taxon>Actinomycetes</taxon>
        <taxon>Kineosporiales</taxon>
        <taxon>Kineosporiaceae</taxon>
        <taxon>Kineococcus</taxon>
    </lineage>
</organism>
<keyword evidence="2" id="KW-1185">Reference proteome</keyword>
<dbReference type="eggNOG" id="COG1653">
    <property type="taxonomic scope" value="Bacteria"/>
</dbReference>
<dbReference type="PROSITE" id="PS51318">
    <property type="entry name" value="TAT"/>
    <property type="match status" value="1"/>
</dbReference>
<dbReference type="OrthoDB" id="2509690at2"/>
<dbReference type="Proteomes" id="UP000001116">
    <property type="component" value="Chromosome"/>
</dbReference>
<dbReference type="STRING" id="266940.Krad_4147"/>
<dbReference type="SUPFAM" id="SSF53850">
    <property type="entry name" value="Periplasmic binding protein-like II"/>
    <property type="match status" value="1"/>
</dbReference>
<name>A6WFM1_KINRD</name>
<dbReference type="KEGG" id="kra:Krad_4147"/>